<dbReference type="AlphaFoldDB" id="A0A9P5JUJ0"/>
<dbReference type="Proteomes" id="UP000759537">
    <property type="component" value="Unassembled WGS sequence"/>
</dbReference>
<accession>A0A9P5JUJ0</accession>
<dbReference type="OrthoDB" id="13598at2759"/>
<evidence type="ECO:0000313" key="1">
    <source>
        <dbReference type="EMBL" id="KAF8463236.1"/>
    </source>
</evidence>
<gene>
    <name evidence="1" type="ORF">DFH94DRAFT_611433</name>
</gene>
<organism evidence="1 2">
    <name type="scientific">Russula ochroleuca</name>
    <dbReference type="NCBI Taxonomy" id="152965"/>
    <lineage>
        <taxon>Eukaryota</taxon>
        <taxon>Fungi</taxon>
        <taxon>Dikarya</taxon>
        <taxon>Basidiomycota</taxon>
        <taxon>Agaricomycotina</taxon>
        <taxon>Agaricomycetes</taxon>
        <taxon>Russulales</taxon>
        <taxon>Russulaceae</taxon>
        <taxon>Russula</taxon>
    </lineage>
</organism>
<proteinExistence type="predicted"/>
<reference evidence="1" key="2">
    <citation type="journal article" date="2020" name="Nat. Commun.">
        <title>Large-scale genome sequencing of mycorrhizal fungi provides insights into the early evolution of symbiotic traits.</title>
        <authorList>
            <person name="Miyauchi S."/>
            <person name="Kiss E."/>
            <person name="Kuo A."/>
            <person name="Drula E."/>
            <person name="Kohler A."/>
            <person name="Sanchez-Garcia M."/>
            <person name="Morin E."/>
            <person name="Andreopoulos B."/>
            <person name="Barry K.W."/>
            <person name="Bonito G."/>
            <person name="Buee M."/>
            <person name="Carver A."/>
            <person name="Chen C."/>
            <person name="Cichocki N."/>
            <person name="Clum A."/>
            <person name="Culley D."/>
            <person name="Crous P.W."/>
            <person name="Fauchery L."/>
            <person name="Girlanda M."/>
            <person name="Hayes R.D."/>
            <person name="Keri Z."/>
            <person name="LaButti K."/>
            <person name="Lipzen A."/>
            <person name="Lombard V."/>
            <person name="Magnuson J."/>
            <person name="Maillard F."/>
            <person name="Murat C."/>
            <person name="Nolan M."/>
            <person name="Ohm R.A."/>
            <person name="Pangilinan J."/>
            <person name="Pereira M.F."/>
            <person name="Perotto S."/>
            <person name="Peter M."/>
            <person name="Pfister S."/>
            <person name="Riley R."/>
            <person name="Sitrit Y."/>
            <person name="Stielow J.B."/>
            <person name="Szollosi G."/>
            <person name="Zifcakova L."/>
            <person name="Stursova M."/>
            <person name="Spatafora J.W."/>
            <person name="Tedersoo L."/>
            <person name="Vaario L.M."/>
            <person name="Yamada A."/>
            <person name="Yan M."/>
            <person name="Wang P."/>
            <person name="Xu J."/>
            <person name="Bruns T."/>
            <person name="Baldrian P."/>
            <person name="Vilgalys R."/>
            <person name="Dunand C."/>
            <person name="Henrissat B."/>
            <person name="Grigoriev I.V."/>
            <person name="Hibbett D."/>
            <person name="Nagy L.G."/>
            <person name="Martin F.M."/>
        </authorList>
    </citation>
    <scope>NUCLEOTIDE SEQUENCE</scope>
    <source>
        <strain evidence="1">Prilba</strain>
    </source>
</reference>
<dbReference type="EMBL" id="WHVB01000075">
    <property type="protein sequence ID" value="KAF8463236.1"/>
    <property type="molecule type" value="Genomic_DNA"/>
</dbReference>
<feature type="non-terminal residue" evidence="1">
    <location>
        <position position="81"/>
    </location>
</feature>
<evidence type="ECO:0000313" key="2">
    <source>
        <dbReference type="Proteomes" id="UP000759537"/>
    </source>
</evidence>
<keyword evidence="2" id="KW-1185">Reference proteome</keyword>
<protein>
    <submittedName>
        <fullName evidence="1">Uncharacterized protein</fullName>
    </submittedName>
</protein>
<reference evidence="1" key="1">
    <citation type="submission" date="2019-10" db="EMBL/GenBank/DDBJ databases">
        <authorList>
            <consortium name="DOE Joint Genome Institute"/>
            <person name="Kuo A."/>
            <person name="Miyauchi S."/>
            <person name="Kiss E."/>
            <person name="Drula E."/>
            <person name="Kohler A."/>
            <person name="Sanchez-Garcia M."/>
            <person name="Andreopoulos B."/>
            <person name="Barry K.W."/>
            <person name="Bonito G."/>
            <person name="Buee M."/>
            <person name="Carver A."/>
            <person name="Chen C."/>
            <person name="Cichocki N."/>
            <person name="Clum A."/>
            <person name="Culley D."/>
            <person name="Crous P.W."/>
            <person name="Fauchery L."/>
            <person name="Girlanda M."/>
            <person name="Hayes R."/>
            <person name="Keri Z."/>
            <person name="LaButti K."/>
            <person name="Lipzen A."/>
            <person name="Lombard V."/>
            <person name="Magnuson J."/>
            <person name="Maillard F."/>
            <person name="Morin E."/>
            <person name="Murat C."/>
            <person name="Nolan M."/>
            <person name="Ohm R."/>
            <person name="Pangilinan J."/>
            <person name="Pereira M."/>
            <person name="Perotto S."/>
            <person name="Peter M."/>
            <person name="Riley R."/>
            <person name="Sitrit Y."/>
            <person name="Stielow B."/>
            <person name="Szollosi G."/>
            <person name="Zifcakova L."/>
            <person name="Stursova M."/>
            <person name="Spatafora J.W."/>
            <person name="Tedersoo L."/>
            <person name="Vaario L.-M."/>
            <person name="Yamada A."/>
            <person name="Yan M."/>
            <person name="Wang P."/>
            <person name="Xu J."/>
            <person name="Bruns T."/>
            <person name="Baldrian P."/>
            <person name="Vilgalys R."/>
            <person name="Henrissat B."/>
            <person name="Grigoriev I.V."/>
            <person name="Hibbett D."/>
            <person name="Nagy L.G."/>
            <person name="Martin F.M."/>
        </authorList>
    </citation>
    <scope>NUCLEOTIDE SEQUENCE</scope>
    <source>
        <strain evidence="1">Prilba</strain>
    </source>
</reference>
<sequence>MSALPFSAAHKHYIKSLYKHTLENEHIWVICYDLYRVCTELTSSPFCSEEIFTVPVCSALAVILEKAEEELARKCHPGPYI</sequence>
<comment type="caution">
    <text evidence="1">The sequence shown here is derived from an EMBL/GenBank/DDBJ whole genome shotgun (WGS) entry which is preliminary data.</text>
</comment>
<name>A0A9P5JUJ0_9AGAM</name>